<sequence length="508" mass="57528">MDTDLEGAALEELHKELTCPVCLDLFREPVILECGHHFCRACIGRCWEAKSEDESTCPQCRKTCSKRLRPNSLLCNVVDSVRRARAMDDARPKDPQPAQRNQSPEASTSSCSGEDSETKIEPDMCLEHEEKLKLYCEDDQVAICLVCGMSRDHKTHNVIPINEAFENYKEKLCLALERVGEQRKEAAAYQFQTNDTILLLKERAGELDHQISTEFQELRDFLSRQEEEMKARLRQAKEQKLGQLNDLLTQTTEQMSELDFAAKTIHTKLNEEENPKLLTGVKCFIESAECVFEKPQGVCAELPEGEFVGPLQYRVWKKMNSALKPVVEPVVLDPSTAYPRLHVSPCGRSVRVGEIQSGLPNNPERFTLYNIVLGTEPFTEGRHYWEVEVGAKTAWGLGVAAASVNRKEEISLCPEDGFWTLVLSNGSEYEACTSAEDCPLNPSRQPDCVGIYLDYDRGLVAFYDAGDMSHLFTFSDAHFTEPVYPYFNPWPIINGRNREPLTIRTPLF</sequence>
<evidence type="ECO:0000256" key="6">
    <source>
        <dbReference type="SAM" id="MobiDB-lite"/>
    </source>
</evidence>
<dbReference type="InterPro" id="IPR013320">
    <property type="entry name" value="ConA-like_dom_sf"/>
</dbReference>
<protein>
    <submittedName>
        <fullName evidence="10">Uncharacterized protein</fullName>
    </submittedName>
</protein>
<dbReference type="InterPro" id="IPR043136">
    <property type="entry name" value="B30.2/SPRY_sf"/>
</dbReference>
<keyword evidence="1" id="KW-0479">Metal-binding</keyword>
<feature type="compositionally biased region" description="Polar residues" evidence="6">
    <location>
        <begin position="98"/>
        <end position="113"/>
    </location>
</feature>
<keyword evidence="2 4" id="KW-0863">Zinc-finger</keyword>
<dbReference type="SUPFAM" id="SSF49899">
    <property type="entry name" value="Concanavalin A-like lectins/glucanases"/>
    <property type="match status" value="1"/>
</dbReference>
<dbReference type="InterPro" id="IPR003879">
    <property type="entry name" value="Butyrophylin_SPRY"/>
</dbReference>
<dbReference type="SUPFAM" id="SSF57845">
    <property type="entry name" value="B-box zinc-binding domain"/>
    <property type="match status" value="1"/>
</dbReference>
<feature type="region of interest" description="Disordered" evidence="6">
    <location>
        <begin position="87"/>
        <end position="116"/>
    </location>
</feature>
<dbReference type="Gene3D" id="3.30.160.60">
    <property type="entry name" value="Classic Zinc Finger"/>
    <property type="match status" value="1"/>
</dbReference>
<evidence type="ECO:0000256" key="2">
    <source>
        <dbReference type="ARBA" id="ARBA00022771"/>
    </source>
</evidence>
<dbReference type="FunFam" id="2.60.120.920:FF:000004">
    <property type="entry name" value="Butyrophilin subfamily 1 member A1"/>
    <property type="match status" value="1"/>
</dbReference>
<accession>A0AAV6FQR5</accession>
<evidence type="ECO:0000259" key="7">
    <source>
        <dbReference type="PROSITE" id="PS50089"/>
    </source>
</evidence>
<keyword evidence="3" id="KW-0862">Zinc</keyword>
<proteinExistence type="predicted"/>
<dbReference type="GO" id="GO:0008270">
    <property type="term" value="F:zinc ion binding"/>
    <property type="evidence" value="ECO:0007669"/>
    <property type="project" value="UniProtKB-KW"/>
</dbReference>
<evidence type="ECO:0000256" key="3">
    <source>
        <dbReference type="ARBA" id="ARBA00022833"/>
    </source>
</evidence>
<dbReference type="Gene3D" id="2.60.120.920">
    <property type="match status" value="1"/>
</dbReference>
<dbReference type="CDD" id="cd13733">
    <property type="entry name" value="SPRY_PRY_C-I_1"/>
    <property type="match status" value="1"/>
</dbReference>
<feature type="domain" description="RING-type" evidence="7">
    <location>
        <begin position="19"/>
        <end position="61"/>
    </location>
</feature>
<dbReference type="PROSITE" id="PS50089">
    <property type="entry name" value="ZF_RING_2"/>
    <property type="match status" value="1"/>
</dbReference>
<dbReference type="CDD" id="cd16594">
    <property type="entry name" value="RING-HC_TRIM7-like_C-IV"/>
    <property type="match status" value="1"/>
</dbReference>
<name>A0AAV6FQR5_9TELE</name>
<dbReference type="Proteomes" id="UP000823561">
    <property type="component" value="Chromosome 21"/>
</dbReference>
<dbReference type="PROSITE" id="PS50119">
    <property type="entry name" value="ZF_BBOX"/>
    <property type="match status" value="1"/>
</dbReference>
<dbReference type="Pfam" id="PF15227">
    <property type="entry name" value="zf-C3HC4_4"/>
    <property type="match status" value="1"/>
</dbReference>
<evidence type="ECO:0000259" key="8">
    <source>
        <dbReference type="PROSITE" id="PS50119"/>
    </source>
</evidence>
<dbReference type="InterPro" id="IPR001870">
    <property type="entry name" value="B30.2/SPRY"/>
</dbReference>
<evidence type="ECO:0000313" key="11">
    <source>
        <dbReference type="Proteomes" id="UP000823561"/>
    </source>
</evidence>
<dbReference type="InterPro" id="IPR006574">
    <property type="entry name" value="PRY"/>
</dbReference>
<feature type="domain" description="B30.2/SPRY" evidence="9">
    <location>
        <begin position="309"/>
        <end position="508"/>
    </location>
</feature>
<dbReference type="SMART" id="SM00449">
    <property type="entry name" value="SPRY"/>
    <property type="match status" value="1"/>
</dbReference>
<organism evidence="10 11">
    <name type="scientific">Alosa alosa</name>
    <name type="common">allis shad</name>
    <dbReference type="NCBI Taxonomy" id="278164"/>
    <lineage>
        <taxon>Eukaryota</taxon>
        <taxon>Metazoa</taxon>
        <taxon>Chordata</taxon>
        <taxon>Craniata</taxon>
        <taxon>Vertebrata</taxon>
        <taxon>Euteleostomi</taxon>
        <taxon>Actinopterygii</taxon>
        <taxon>Neopterygii</taxon>
        <taxon>Teleostei</taxon>
        <taxon>Clupei</taxon>
        <taxon>Clupeiformes</taxon>
        <taxon>Clupeoidei</taxon>
        <taxon>Clupeidae</taxon>
        <taxon>Alosa</taxon>
    </lineage>
</organism>
<dbReference type="Pfam" id="PF13765">
    <property type="entry name" value="PRY"/>
    <property type="match status" value="1"/>
</dbReference>
<dbReference type="Pfam" id="PF00622">
    <property type="entry name" value="SPRY"/>
    <property type="match status" value="1"/>
</dbReference>
<dbReference type="SMART" id="SM00589">
    <property type="entry name" value="PRY"/>
    <property type="match status" value="1"/>
</dbReference>
<dbReference type="Pfam" id="PF00643">
    <property type="entry name" value="zf-B_box"/>
    <property type="match status" value="1"/>
</dbReference>
<dbReference type="SUPFAM" id="SSF57850">
    <property type="entry name" value="RING/U-box"/>
    <property type="match status" value="1"/>
</dbReference>
<feature type="coiled-coil region" evidence="5">
    <location>
        <begin position="219"/>
        <end position="254"/>
    </location>
</feature>
<reference evidence="10" key="1">
    <citation type="submission" date="2020-10" db="EMBL/GenBank/DDBJ databases">
        <title>Chromosome-scale genome assembly of the Allis shad, Alosa alosa.</title>
        <authorList>
            <person name="Margot Z."/>
            <person name="Christophe K."/>
            <person name="Cabau C."/>
            <person name="Louis A."/>
            <person name="Berthelot C."/>
            <person name="Parey E."/>
            <person name="Roest Crollius H."/>
            <person name="Montfort J."/>
            <person name="Robinson-Rechavi M."/>
            <person name="Bucao C."/>
            <person name="Bouchez O."/>
            <person name="Gislard M."/>
            <person name="Lluch J."/>
            <person name="Milhes M."/>
            <person name="Lampietro C."/>
            <person name="Lopez Roques C."/>
            <person name="Donnadieu C."/>
            <person name="Braasch I."/>
            <person name="Desvignes T."/>
            <person name="Postlethwait J."/>
            <person name="Bobe J."/>
            <person name="Guiguen Y."/>
        </authorList>
    </citation>
    <scope>NUCLEOTIDE SEQUENCE</scope>
    <source>
        <strain evidence="10">M-15738</strain>
        <tissue evidence="10">Blood</tissue>
    </source>
</reference>
<dbReference type="InterPro" id="IPR017907">
    <property type="entry name" value="Znf_RING_CS"/>
</dbReference>
<evidence type="ECO:0000256" key="4">
    <source>
        <dbReference type="PROSITE-ProRule" id="PRU00024"/>
    </source>
</evidence>
<dbReference type="Gene3D" id="3.30.40.10">
    <property type="entry name" value="Zinc/RING finger domain, C3HC4 (zinc finger)"/>
    <property type="match status" value="1"/>
</dbReference>
<dbReference type="PROSITE" id="PS50188">
    <property type="entry name" value="B302_SPRY"/>
    <property type="match status" value="1"/>
</dbReference>
<evidence type="ECO:0000313" key="10">
    <source>
        <dbReference type="EMBL" id="KAG5263525.1"/>
    </source>
</evidence>
<dbReference type="PRINTS" id="PR01407">
    <property type="entry name" value="BUTYPHLNCDUF"/>
</dbReference>
<keyword evidence="11" id="KW-1185">Reference proteome</keyword>
<dbReference type="InterPro" id="IPR050143">
    <property type="entry name" value="TRIM/RBCC"/>
</dbReference>
<dbReference type="AlphaFoldDB" id="A0AAV6FQR5"/>
<dbReference type="PROSITE" id="PS00518">
    <property type="entry name" value="ZF_RING_1"/>
    <property type="match status" value="1"/>
</dbReference>
<keyword evidence="5" id="KW-0175">Coiled coil</keyword>
<dbReference type="EMBL" id="JADWDJ010000021">
    <property type="protein sequence ID" value="KAG5263525.1"/>
    <property type="molecule type" value="Genomic_DNA"/>
</dbReference>
<comment type="caution">
    <text evidence="10">The sequence shown here is derived from an EMBL/GenBank/DDBJ whole genome shotgun (WGS) entry which is preliminary data.</text>
</comment>
<feature type="domain" description="B box-type" evidence="8">
    <location>
        <begin position="120"/>
        <end position="161"/>
    </location>
</feature>
<gene>
    <name evidence="10" type="ORF">AALO_G00265770</name>
</gene>
<dbReference type="InterPro" id="IPR003877">
    <property type="entry name" value="SPRY_dom"/>
</dbReference>
<evidence type="ECO:0000256" key="1">
    <source>
        <dbReference type="ARBA" id="ARBA00022723"/>
    </source>
</evidence>
<dbReference type="PANTHER" id="PTHR24103">
    <property type="entry name" value="E3 UBIQUITIN-PROTEIN LIGASE TRIM"/>
    <property type="match status" value="1"/>
</dbReference>
<evidence type="ECO:0000259" key="9">
    <source>
        <dbReference type="PROSITE" id="PS50188"/>
    </source>
</evidence>
<dbReference type="InterPro" id="IPR000315">
    <property type="entry name" value="Znf_B-box"/>
</dbReference>
<dbReference type="InterPro" id="IPR001841">
    <property type="entry name" value="Znf_RING"/>
</dbReference>
<dbReference type="InterPro" id="IPR013083">
    <property type="entry name" value="Znf_RING/FYVE/PHD"/>
</dbReference>
<dbReference type="SMART" id="SM00336">
    <property type="entry name" value="BBOX"/>
    <property type="match status" value="1"/>
</dbReference>
<dbReference type="SMART" id="SM00184">
    <property type="entry name" value="RING"/>
    <property type="match status" value="1"/>
</dbReference>
<evidence type="ECO:0000256" key="5">
    <source>
        <dbReference type="SAM" id="Coils"/>
    </source>
</evidence>